<feature type="domain" description="RimM N-terminal" evidence="6">
    <location>
        <begin position="9"/>
        <end position="83"/>
    </location>
</feature>
<dbReference type="InterPro" id="IPR036976">
    <property type="entry name" value="RimM_N_sf"/>
</dbReference>
<evidence type="ECO:0000256" key="1">
    <source>
        <dbReference type="ARBA" id="ARBA00022490"/>
    </source>
</evidence>
<dbReference type="GO" id="GO:0006364">
    <property type="term" value="P:rRNA processing"/>
    <property type="evidence" value="ECO:0007669"/>
    <property type="project" value="UniProtKB-UniRule"/>
</dbReference>
<dbReference type="NCBIfam" id="TIGR02273">
    <property type="entry name" value="16S_RimM"/>
    <property type="match status" value="1"/>
</dbReference>
<protein>
    <recommendedName>
        <fullName evidence="5">Ribosome maturation factor RimM</fullName>
    </recommendedName>
</protein>
<dbReference type="Gene3D" id="2.40.30.60">
    <property type="entry name" value="RimM"/>
    <property type="match status" value="1"/>
</dbReference>
<dbReference type="Gene3D" id="2.30.30.240">
    <property type="entry name" value="PRC-barrel domain"/>
    <property type="match status" value="1"/>
</dbReference>
<evidence type="ECO:0000256" key="3">
    <source>
        <dbReference type="ARBA" id="ARBA00022552"/>
    </source>
</evidence>
<evidence type="ECO:0000256" key="5">
    <source>
        <dbReference type="HAMAP-Rule" id="MF_00014"/>
    </source>
</evidence>
<dbReference type="Proteomes" id="UP000002506">
    <property type="component" value="Chromosome"/>
</dbReference>
<dbReference type="RefSeq" id="WP_012881824.1">
    <property type="nucleotide sequence ID" value="NC_013552.1"/>
</dbReference>
<comment type="subcellular location">
    <subcellularLocation>
        <location evidence="5">Cytoplasm</location>
    </subcellularLocation>
</comment>
<proteinExistence type="inferred from homology"/>
<evidence type="ECO:0000259" key="7">
    <source>
        <dbReference type="Pfam" id="PF24986"/>
    </source>
</evidence>
<dbReference type="PANTHER" id="PTHR33692:SF1">
    <property type="entry name" value="RIBOSOME MATURATION FACTOR RIMM"/>
    <property type="match status" value="1"/>
</dbReference>
<dbReference type="KEGG" id="dev:DhcVS_505"/>
<evidence type="ECO:0000256" key="2">
    <source>
        <dbReference type="ARBA" id="ARBA00022517"/>
    </source>
</evidence>
<dbReference type="InterPro" id="IPR009000">
    <property type="entry name" value="Transl_B-barrel_sf"/>
</dbReference>
<dbReference type="PANTHER" id="PTHR33692">
    <property type="entry name" value="RIBOSOME MATURATION FACTOR RIMM"/>
    <property type="match status" value="1"/>
</dbReference>
<dbReference type="EMBL" id="CP001827">
    <property type="protein sequence ID" value="ACZ61659.1"/>
    <property type="molecule type" value="Genomic_DNA"/>
</dbReference>
<dbReference type="eggNOG" id="COG0806">
    <property type="taxonomic scope" value="Bacteria"/>
</dbReference>
<dbReference type="InterPro" id="IPR011961">
    <property type="entry name" value="RimM"/>
</dbReference>
<dbReference type="GO" id="GO:0043022">
    <property type="term" value="F:ribosome binding"/>
    <property type="evidence" value="ECO:0007669"/>
    <property type="project" value="InterPro"/>
</dbReference>
<dbReference type="Pfam" id="PF24986">
    <property type="entry name" value="PRC_RimM"/>
    <property type="match status" value="1"/>
</dbReference>
<accession>D2BH59</accession>
<evidence type="ECO:0000256" key="4">
    <source>
        <dbReference type="ARBA" id="ARBA00023186"/>
    </source>
</evidence>
<dbReference type="GO" id="GO:0005840">
    <property type="term" value="C:ribosome"/>
    <property type="evidence" value="ECO:0007669"/>
    <property type="project" value="InterPro"/>
</dbReference>
<gene>
    <name evidence="5 8" type="primary">rimM</name>
    <name evidence="8" type="ordered locus">DhcVS_505</name>
</gene>
<dbReference type="InterPro" id="IPR002676">
    <property type="entry name" value="RimM_N"/>
</dbReference>
<dbReference type="InterPro" id="IPR011033">
    <property type="entry name" value="PRC_barrel-like_sf"/>
</dbReference>
<dbReference type="InterPro" id="IPR056792">
    <property type="entry name" value="PRC_RimM"/>
</dbReference>
<keyword evidence="2 5" id="KW-0690">Ribosome biogenesis</keyword>
<evidence type="ECO:0000313" key="9">
    <source>
        <dbReference type="Proteomes" id="UP000002506"/>
    </source>
</evidence>
<dbReference type="AlphaFoldDB" id="D2BH59"/>
<dbReference type="Pfam" id="PF01782">
    <property type="entry name" value="RimM"/>
    <property type="match status" value="1"/>
</dbReference>
<evidence type="ECO:0000259" key="6">
    <source>
        <dbReference type="Pfam" id="PF01782"/>
    </source>
</evidence>
<reference evidence="8 9" key="1">
    <citation type="journal article" date="2009" name="PLoS Genet.">
        <title>Localized plasticity in the streamlined genomes of vinyl chloride respiring Dehalococcoides.</title>
        <authorList>
            <person name="McMurdie P.J."/>
            <person name="Behrens S.F."/>
            <person name="Muller J.A."/>
            <person name="Goke J."/>
            <person name="Ritalahti K.M."/>
            <person name="Wagner R."/>
            <person name="Goltsman E."/>
            <person name="Lapidus A."/>
            <person name="Holmes S."/>
            <person name="Loffler F.E."/>
            <person name="Spormann A.M."/>
        </authorList>
    </citation>
    <scope>NUCLEOTIDE SEQUENCE [LARGE SCALE GENOMIC DNA]</scope>
    <source>
        <strain evidence="8 9">VS</strain>
    </source>
</reference>
<keyword evidence="3 5" id="KW-0698">rRNA processing</keyword>
<comment type="domain">
    <text evidence="5">The PRC barrel domain binds ribosomal protein uS19.</text>
</comment>
<keyword evidence="4 5" id="KW-0143">Chaperone</keyword>
<organism evidence="8 9">
    <name type="scientific">Dehalococcoides mccartyi (strain VS)</name>
    <dbReference type="NCBI Taxonomy" id="311424"/>
    <lineage>
        <taxon>Bacteria</taxon>
        <taxon>Bacillati</taxon>
        <taxon>Chloroflexota</taxon>
        <taxon>Dehalococcoidia</taxon>
        <taxon>Dehalococcoidales</taxon>
        <taxon>Dehalococcoidaceae</taxon>
        <taxon>Dehalococcoides</taxon>
    </lineage>
</organism>
<keyword evidence="1 5" id="KW-0963">Cytoplasm</keyword>
<dbReference type="HAMAP" id="MF_00014">
    <property type="entry name" value="Ribosome_mat_RimM"/>
    <property type="match status" value="1"/>
</dbReference>
<dbReference type="GO" id="GO:0042274">
    <property type="term" value="P:ribosomal small subunit biogenesis"/>
    <property type="evidence" value="ECO:0007669"/>
    <property type="project" value="UniProtKB-UniRule"/>
</dbReference>
<evidence type="ECO:0000313" key="8">
    <source>
        <dbReference type="EMBL" id="ACZ61659.1"/>
    </source>
</evidence>
<comment type="similarity">
    <text evidence="5">Belongs to the RimM family.</text>
</comment>
<dbReference type="OrthoDB" id="9810331at2"/>
<dbReference type="SUPFAM" id="SSF50447">
    <property type="entry name" value="Translation proteins"/>
    <property type="match status" value="1"/>
</dbReference>
<dbReference type="SUPFAM" id="SSF50346">
    <property type="entry name" value="PRC-barrel domain"/>
    <property type="match status" value="1"/>
</dbReference>
<dbReference type="HOGENOM" id="CLU_077636_3_2_0"/>
<feature type="domain" description="Ribosome maturation factor RimM PRC barrel" evidence="7">
    <location>
        <begin position="98"/>
        <end position="159"/>
    </location>
</feature>
<comment type="subunit">
    <text evidence="5">Binds ribosomal protein uS19.</text>
</comment>
<comment type="function">
    <text evidence="5">An accessory protein needed during the final step in the assembly of 30S ribosomal subunit, possibly for assembly of the head region. Essential for efficient processing of 16S rRNA. May be needed both before and after RbfA during the maturation of 16S rRNA. It has affinity for free ribosomal 30S subunits but not for 70S ribosomes.</text>
</comment>
<dbReference type="GO" id="GO:0005737">
    <property type="term" value="C:cytoplasm"/>
    <property type="evidence" value="ECO:0007669"/>
    <property type="project" value="UniProtKB-SubCell"/>
</dbReference>
<sequence length="166" mass="18341">MAQEEYILIGKVLGIWGMNGGLKIGVLTDFPERFDIGNKLLIRRTAYTVSQTSWQKAQAVIHLSEITDIDAAEELIGAPVEIPFSALKKLPEGVYYDFQLIGLEVVGLSGEKIGQIKEILHMPSNDIYVISYGAKEALIPAVKDVVKEINLQTYKMIIDPIPGLLD</sequence>
<name>D2BH59_DEHMV</name>